<reference evidence="3" key="1">
    <citation type="journal article" date="2020" name="Stud. Mycol.">
        <title>101 Dothideomycetes genomes: a test case for predicting lifestyles and emergence of pathogens.</title>
        <authorList>
            <person name="Haridas S."/>
            <person name="Albert R."/>
            <person name="Binder M."/>
            <person name="Bloem J."/>
            <person name="Labutti K."/>
            <person name="Salamov A."/>
            <person name="Andreopoulos B."/>
            <person name="Baker S."/>
            <person name="Barry K."/>
            <person name="Bills G."/>
            <person name="Bluhm B."/>
            <person name="Cannon C."/>
            <person name="Castanera R."/>
            <person name="Culley D."/>
            <person name="Daum C."/>
            <person name="Ezra D."/>
            <person name="Gonzalez J."/>
            <person name="Henrissat B."/>
            <person name="Kuo A."/>
            <person name="Liang C."/>
            <person name="Lipzen A."/>
            <person name="Lutzoni F."/>
            <person name="Magnuson J."/>
            <person name="Mondo S."/>
            <person name="Nolan M."/>
            <person name="Ohm R."/>
            <person name="Pangilinan J."/>
            <person name="Park H.-J."/>
            <person name="Ramirez L."/>
            <person name="Alfaro M."/>
            <person name="Sun H."/>
            <person name="Tritt A."/>
            <person name="Yoshinaga Y."/>
            <person name="Zwiers L.-H."/>
            <person name="Turgeon B."/>
            <person name="Goodwin S."/>
            <person name="Spatafora J."/>
            <person name="Crous P."/>
            <person name="Grigoriev I."/>
        </authorList>
    </citation>
    <scope>NUCLEOTIDE SEQUENCE</scope>
    <source>
        <strain evidence="3">CBS 133067</strain>
    </source>
</reference>
<dbReference type="OrthoDB" id="3633556at2759"/>
<proteinExistence type="predicted"/>
<keyword evidence="2" id="KW-1133">Transmembrane helix</keyword>
<keyword evidence="4" id="KW-1185">Reference proteome</keyword>
<sequence length="636" mass="75252">MIWAYGGKGSKIVLYSITGLLIIWIVHLGGHQASKVKLPKFDSAKFRESFHTLFNSSHTSKGPHTGRLEKPEEPYIPPQAAILDPPPAHPPNNLAGDDRLLNFNGSYYHEYRPSHSLHLDELKYLLIIPTWGGHFDQAITALHSFKCLSTDIDKIEIAYILSDEDEIRRFRKRLNEMPACGRKYHRWPIDPSVDERPPLKYHLYNMYDLLPIELSAFVEKEDTSSLHFKYQKFKYQSIKKMSAAYELEFDWAWWLDSEAIAVQPFSFRDIFDNIVKDPIVWRSRNAERQGGANIMIPTAKVLGRSTESFGSKYWNLEELTWIFEKAVFMDMYDWVEKAHDRPFWDVFFECEPWAFEIMVLNLHIHARKLETTDELFNKYKILEIERELTRYGAWPGLKRWRFPGGGIMERLYRMMIETPEMMDPLVAFQRRHHIHTVRLDDFKEVDNDVMEEWLLTTPVYMLVNGAPNLYEWWDAREQEANGPSEEELDAQKWAEDRKKKAADKKKAQEERKKKAEEDRIRLDRERKDQERKKLEKEQKEQVQAKKKEEEEARKKEEDAKKKEEEEVKKKEEENKLHQEALKKDQDEKDQLNIEALKKEQDEKDRLAAQAKKEKEAKEAEEMHRQDLAQGGVPLEG</sequence>
<dbReference type="AlphaFoldDB" id="A0A9P4IP13"/>
<evidence type="ECO:0000256" key="1">
    <source>
        <dbReference type="SAM" id="MobiDB-lite"/>
    </source>
</evidence>
<keyword evidence="2" id="KW-0472">Membrane</keyword>
<evidence type="ECO:0000313" key="4">
    <source>
        <dbReference type="Proteomes" id="UP000799772"/>
    </source>
</evidence>
<keyword evidence="2" id="KW-0812">Transmembrane</keyword>
<gene>
    <name evidence="3" type="ORF">NA57DRAFT_72347</name>
</gene>
<accession>A0A9P4IP13</accession>
<protein>
    <submittedName>
        <fullName evidence="3">Uncharacterized protein</fullName>
    </submittedName>
</protein>
<evidence type="ECO:0000313" key="3">
    <source>
        <dbReference type="EMBL" id="KAF2103372.1"/>
    </source>
</evidence>
<dbReference type="EMBL" id="ML978122">
    <property type="protein sequence ID" value="KAF2103372.1"/>
    <property type="molecule type" value="Genomic_DNA"/>
</dbReference>
<dbReference type="Proteomes" id="UP000799772">
    <property type="component" value="Unassembled WGS sequence"/>
</dbReference>
<feature type="transmembrane region" description="Helical" evidence="2">
    <location>
        <begin position="12"/>
        <end position="30"/>
    </location>
</feature>
<feature type="region of interest" description="Disordered" evidence="1">
    <location>
        <begin position="481"/>
        <end position="636"/>
    </location>
</feature>
<comment type="caution">
    <text evidence="3">The sequence shown here is derived from an EMBL/GenBank/DDBJ whole genome shotgun (WGS) entry which is preliminary data.</text>
</comment>
<feature type="compositionally biased region" description="Basic and acidic residues" evidence="1">
    <location>
        <begin position="489"/>
        <end position="626"/>
    </location>
</feature>
<name>A0A9P4IP13_9PEZI</name>
<organism evidence="3 4">
    <name type="scientific">Rhizodiscina lignyota</name>
    <dbReference type="NCBI Taxonomy" id="1504668"/>
    <lineage>
        <taxon>Eukaryota</taxon>
        <taxon>Fungi</taxon>
        <taxon>Dikarya</taxon>
        <taxon>Ascomycota</taxon>
        <taxon>Pezizomycotina</taxon>
        <taxon>Dothideomycetes</taxon>
        <taxon>Pleosporomycetidae</taxon>
        <taxon>Aulographales</taxon>
        <taxon>Rhizodiscinaceae</taxon>
        <taxon>Rhizodiscina</taxon>
    </lineage>
</organism>
<evidence type="ECO:0000256" key="2">
    <source>
        <dbReference type="SAM" id="Phobius"/>
    </source>
</evidence>